<dbReference type="EMBL" id="BAAADE010000002">
    <property type="protein sequence ID" value="GAA0601557.1"/>
    <property type="molecule type" value="Genomic_DNA"/>
</dbReference>
<dbReference type="Gene3D" id="3.10.580.10">
    <property type="entry name" value="CBS-domain"/>
    <property type="match status" value="1"/>
</dbReference>
<dbReference type="InterPro" id="IPR051257">
    <property type="entry name" value="Diverse_CBS-Domain"/>
</dbReference>
<gene>
    <name evidence="4" type="ORF">GCM10008943_16040</name>
</gene>
<protein>
    <submittedName>
        <fullName evidence="4">CBS domain-containing protein</fullName>
    </submittedName>
</protein>
<organism evidence="4 5">
    <name type="scientific">Paenochrobactrum glaciei</name>
    <dbReference type="NCBI Taxonomy" id="486407"/>
    <lineage>
        <taxon>Bacteria</taxon>
        <taxon>Pseudomonadati</taxon>
        <taxon>Pseudomonadota</taxon>
        <taxon>Alphaproteobacteria</taxon>
        <taxon>Hyphomicrobiales</taxon>
        <taxon>Brucellaceae</taxon>
        <taxon>Paenochrobactrum</taxon>
    </lineage>
</organism>
<evidence type="ECO:0000259" key="3">
    <source>
        <dbReference type="PROSITE" id="PS51371"/>
    </source>
</evidence>
<evidence type="ECO:0000256" key="1">
    <source>
        <dbReference type="ARBA" id="ARBA00023122"/>
    </source>
</evidence>
<dbReference type="InterPro" id="IPR000644">
    <property type="entry name" value="CBS_dom"/>
</dbReference>
<evidence type="ECO:0000313" key="5">
    <source>
        <dbReference type="Proteomes" id="UP001424441"/>
    </source>
</evidence>
<keyword evidence="5" id="KW-1185">Reference proteome</keyword>
<accession>A0ABP3R453</accession>
<sequence>MTVKSILEKKGRDVISAMPNATLSEVIAMLARHRIGALVICDEAHAVLGILSERDVVRMLSAQGQKALDMPVSEAMTKKVETCQEKHTVNQVMEIMTQKRFRHMPVERDGKLEGIISIGDVVKARIEQVEREADEIRNYIASA</sequence>
<dbReference type="InterPro" id="IPR044725">
    <property type="entry name" value="CBSX3_CBS_dom"/>
</dbReference>
<comment type="caution">
    <text evidence="4">The sequence shown here is derived from an EMBL/GenBank/DDBJ whole genome shotgun (WGS) entry which is preliminary data.</text>
</comment>
<reference evidence="5" key="1">
    <citation type="journal article" date="2019" name="Int. J. Syst. Evol. Microbiol.">
        <title>The Global Catalogue of Microorganisms (GCM) 10K type strain sequencing project: providing services to taxonomists for standard genome sequencing and annotation.</title>
        <authorList>
            <consortium name="The Broad Institute Genomics Platform"/>
            <consortium name="The Broad Institute Genome Sequencing Center for Infectious Disease"/>
            <person name="Wu L."/>
            <person name="Ma J."/>
        </authorList>
    </citation>
    <scope>NUCLEOTIDE SEQUENCE [LARGE SCALE GENOMIC DNA]</scope>
    <source>
        <strain evidence="5">JCM 15115</strain>
    </source>
</reference>
<proteinExistence type="predicted"/>
<dbReference type="PANTHER" id="PTHR43080">
    <property type="entry name" value="CBS DOMAIN-CONTAINING PROTEIN CBSX3, MITOCHONDRIAL"/>
    <property type="match status" value="1"/>
</dbReference>
<dbReference type="SMART" id="SM00116">
    <property type="entry name" value="CBS"/>
    <property type="match status" value="2"/>
</dbReference>
<evidence type="ECO:0000313" key="4">
    <source>
        <dbReference type="EMBL" id="GAA0601557.1"/>
    </source>
</evidence>
<dbReference type="PROSITE" id="PS51371">
    <property type="entry name" value="CBS"/>
    <property type="match status" value="2"/>
</dbReference>
<feature type="domain" description="CBS" evidence="3">
    <location>
        <begin position="76"/>
        <end position="135"/>
    </location>
</feature>
<evidence type="ECO:0000256" key="2">
    <source>
        <dbReference type="PROSITE-ProRule" id="PRU00703"/>
    </source>
</evidence>
<dbReference type="Proteomes" id="UP001424441">
    <property type="component" value="Unassembled WGS sequence"/>
</dbReference>
<dbReference type="Pfam" id="PF00571">
    <property type="entry name" value="CBS"/>
    <property type="match status" value="2"/>
</dbReference>
<dbReference type="PANTHER" id="PTHR43080:SF2">
    <property type="entry name" value="CBS DOMAIN-CONTAINING PROTEIN"/>
    <property type="match status" value="1"/>
</dbReference>
<keyword evidence="1 2" id="KW-0129">CBS domain</keyword>
<feature type="domain" description="CBS" evidence="3">
    <location>
        <begin position="7"/>
        <end position="68"/>
    </location>
</feature>
<dbReference type="InterPro" id="IPR046342">
    <property type="entry name" value="CBS_dom_sf"/>
</dbReference>
<dbReference type="SUPFAM" id="SSF54631">
    <property type="entry name" value="CBS-domain pair"/>
    <property type="match status" value="1"/>
</dbReference>
<name>A0ABP3R453_9HYPH</name>
<dbReference type="RefSeq" id="WP_343804202.1">
    <property type="nucleotide sequence ID" value="NZ_BAAADE010000002.1"/>
</dbReference>
<dbReference type="CDD" id="cd04623">
    <property type="entry name" value="CBS_pair_bac_euk"/>
    <property type="match status" value="1"/>
</dbReference>